<comment type="caution">
    <text evidence="1">The sequence shown here is derived from an EMBL/GenBank/DDBJ whole genome shotgun (WGS) entry which is preliminary data.</text>
</comment>
<sequence>MGCCSARAPSELELAQSRLNVPSAGSRYLLGSASPLFKSPRSTAERLVTLEPGAAFCIISDAGGGFFQIVPDKVDSGVGYLKLDAKLAAAGALRRLPSSRVVPGRYLLKEACTLREGPSSQSQELVEVGPCERSSHDQLQSRQVMAGQEVLLFELACHPRASGKCQVHARVKTQGRRIGWMPFNDEEISKLGAINLLGPDVATIGKAASEGLTSGRAPWQVGQFYRTLKEQPLLEEPVKAASPKELGRVPGGSLVQIQKAADTSTPELGRKLWLCISVADGKMSGSHGWLQSMEGSEYLIDIRAQWSEEKLVIEELLAAELAPMSALRTTKIGKVSGERASQPPLEVLGMDAQADSQPEHELEGHDRDIACGFCTCRLLPIGRLHPTVRRDHDAGLPPAPADSKALSTQDLRRWLTSVYSRFNPNLLPRVPEFMEKYQGKEPELVESVCGKYRVAAPPGWCKTG</sequence>
<dbReference type="OrthoDB" id="425470at2759"/>
<dbReference type="Proteomes" id="UP000649617">
    <property type="component" value="Unassembled WGS sequence"/>
</dbReference>
<proteinExistence type="predicted"/>
<protein>
    <submittedName>
        <fullName evidence="1">Uncharacterized protein</fullName>
    </submittedName>
</protein>
<dbReference type="EMBL" id="CAJNIZ010045371">
    <property type="protein sequence ID" value="CAE7718333.1"/>
    <property type="molecule type" value="Genomic_DNA"/>
</dbReference>
<gene>
    <name evidence="1" type="ORF">SPIL2461_LOCUS20431</name>
</gene>
<evidence type="ECO:0000313" key="2">
    <source>
        <dbReference type="Proteomes" id="UP000649617"/>
    </source>
</evidence>
<evidence type="ECO:0000313" key="1">
    <source>
        <dbReference type="EMBL" id="CAE7718333.1"/>
    </source>
</evidence>
<accession>A0A812X565</accession>
<name>A0A812X565_SYMPI</name>
<reference evidence="1" key="1">
    <citation type="submission" date="2021-02" db="EMBL/GenBank/DDBJ databases">
        <authorList>
            <person name="Dougan E. K."/>
            <person name="Rhodes N."/>
            <person name="Thang M."/>
            <person name="Chan C."/>
        </authorList>
    </citation>
    <scope>NUCLEOTIDE SEQUENCE</scope>
</reference>
<keyword evidence="2" id="KW-1185">Reference proteome</keyword>
<organism evidence="1 2">
    <name type="scientific">Symbiodinium pilosum</name>
    <name type="common">Dinoflagellate</name>
    <dbReference type="NCBI Taxonomy" id="2952"/>
    <lineage>
        <taxon>Eukaryota</taxon>
        <taxon>Sar</taxon>
        <taxon>Alveolata</taxon>
        <taxon>Dinophyceae</taxon>
        <taxon>Suessiales</taxon>
        <taxon>Symbiodiniaceae</taxon>
        <taxon>Symbiodinium</taxon>
    </lineage>
</organism>
<dbReference type="AlphaFoldDB" id="A0A812X565"/>